<gene>
    <name evidence="1" type="ORF">FIBSPDRAFT_239292</name>
</gene>
<sequence>MMNAKLTGVRTSYRRAVKQGWPAHPINICRTPAAFPTLTAPVPRTPCPDTPSDSHPHRGFAKQIKITQILRCGPPPHPGPRTPIH</sequence>
<name>A0A165YES1_9AGAM</name>
<dbReference type="EMBL" id="KV417699">
    <property type="protein sequence ID" value="KZP09485.1"/>
    <property type="molecule type" value="Genomic_DNA"/>
</dbReference>
<protein>
    <submittedName>
        <fullName evidence="1">Uncharacterized protein</fullName>
    </submittedName>
</protein>
<reference evidence="1 2" key="1">
    <citation type="journal article" date="2016" name="Mol. Biol. Evol.">
        <title>Comparative Genomics of Early-Diverging Mushroom-Forming Fungi Provides Insights into the Origins of Lignocellulose Decay Capabilities.</title>
        <authorList>
            <person name="Nagy L.G."/>
            <person name="Riley R."/>
            <person name="Tritt A."/>
            <person name="Adam C."/>
            <person name="Daum C."/>
            <person name="Floudas D."/>
            <person name="Sun H."/>
            <person name="Yadav J.S."/>
            <person name="Pangilinan J."/>
            <person name="Larsson K.H."/>
            <person name="Matsuura K."/>
            <person name="Barry K."/>
            <person name="Labutti K."/>
            <person name="Kuo R."/>
            <person name="Ohm R.A."/>
            <person name="Bhattacharya S.S."/>
            <person name="Shirouzu T."/>
            <person name="Yoshinaga Y."/>
            <person name="Martin F.M."/>
            <person name="Grigoriev I.V."/>
            <person name="Hibbett D.S."/>
        </authorList>
    </citation>
    <scope>NUCLEOTIDE SEQUENCE [LARGE SCALE GENOMIC DNA]</scope>
    <source>
        <strain evidence="1 2">CBS 109695</strain>
    </source>
</reference>
<dbReference type="Proteomes" id="UP000076532">
    <property type="component" value="Unassembled WGS sequence"/>
</dbReference>
<organism evidence="1 2">
    <name type="scientific">Athelia psychrophila</name>
    <dbReference type="NCBI Taxonomy" id="1759441"/>
    <lineage>
        <taxon>Eukaryota</taxon>
        <taxon>Fungi</taxon>
        <taxon>Dikarya</taxon>
        <taxon>Basidiomycota</taxon>
        <taxon>Agaricomycotina</taxon>
        <taxon>Agaricomycetes</taxon>
        <taxon>Agaricomycetidae</taxon>
        <taxon>Atheliales</taxon>
        <taxon>Atheliaceae</taxon>
        <taxon>Athelia</taxon>
    </lineage>
</organism>
<proteinExistence type="predicted"/>
<evidence type="ECO:0000313" key="1">
    <source>
        <dbReference type="EMBL" id="KZP09485.1"/>
    </source>
</evidence>
<evidence type="ECO:0000313" key="2">
    <source>
        <dbReference type="Proteomes" id="UP000076532"/>
    </source>
</evidence>
<dbReference type="AlphaFoldDB" id="A0A165YES1"/>
<keyword evidence="2" id="KW-1185">Reference proteome</keyword>
<accession>A0A165YES1</accession>